<keyword evidence="2" id="KW-0813">Transport</keyword>
<evidence type="ECO:0000256" key="7">
    <source>
        <dbReference type="RuleBase" id="RU003942"/>
    </source>
</evidence>
<keyword evidence="5 8" id="KW-1133">Transmembrane helix</keyword>
<evidence type="ECO:0000313" key="10">
    <source>
        <dbReference type="Proteomes" id="UP000481030"/>
    </source>
</evidence>
<comment type="subcellular location">
    <subcellularLocation>
        <location evidence="1 7">Cell membrane</location>
        <topology evidence="1 7">Multi-pass membrane protein</topology>
    </subcellularLocation>
</comment>
<gene>
    <name evidence="9" type="ORF">F7731_19210</name>
</gene>
<evidence type="ECO:0000256" key="1">
    <source>
        <dbReference type="ARBA" id="ARBA00004651"/>
    </source>
</evidence>
<evidence type="ECO:0000256" key="6">
    <source>
        <dbReference type="ARBA" id="ARBA00023136"/>
    </source>
</evidence>
<evidence type="ECO:0000256" key="3">
    <source>
        <dbReference type="ARBA" id="ARBA00022475"/>
    </source>
</evidence>
<dbReference type="InterPro" id="IPR045324">
    <property type="entry name" value="Small_multidrug_res"/>
</dbReference>
<evidence type="ECO:0000256" key="2">
    <source>
        <dbReference type="ARBA" id="ARBA00022448"/>
    </source>
</evidence>
<name>A0A6L3V6H8_9BACI</name>
<dbReference type="GO" id="GO:0022857">
    <property type="term" value="F:transmembrane transporter activity"/>
    <property type="evidence" value="ECO:0007669"/>
    <property type="project" value="InterPro"/>
</dbReference>
<comment type="caution">
    <text evidence="9">The sequence shown here is derived from an EMBL/GenBank/DDBJ whole genome shotgun (WGS) entry which is preliminary data.</text>
</comment>
<keyword evidence="6 8" id="KW-0472">Membrane</keyword>
<organism evidence="9 10">
    <name type="scientific">Cytobacillus depressus</name>
    <dbReference type="NCBI Taxonomy" id="1602942"/>
    <lineage>
        <taxon>Bacteria</taxon>
        <taxon>Bacillati</taxon>
        <taxon>Bacillota</taxon>
        <taxon>Bacilli</taxon>
        <taxon>Bacillales</taxon>
        <taxon>Bacillaceae</taxon>
        <taxon>Cytobacillus</taxon>
    </lineage>
</organism>
<dbReference type="Pfam" id="PF00893">
    <property type="entry name" value="Multi_Drug_Res"/>
    <property type="match status" value="1"/>
</dbReference>
<dbReference type="EMBL" id="WBOS01000013">
    <property type="protein sequence ID" value="KAB2330733.1"/>
    <property type="molecule type" value="Genomic_DNA"/>
</dbReference>
<feature type="transmembrane region" description="Helical" evidence="8">
    <location>
        <begin position="30"/>
        <end position="51"/>
    </location>
</feature>
<feature type="transmembrane region" description="Helical" evidence="8">
    <location>
        <begin position="6"/>
        <end position="23"/>
    </location>
</feature>
<dbReference type="PANTHER" id="PTHR30561">
    <property type="entry name" value="SMR FAMILY PROTON-DEPENDENT DRUG EFFLUX TRANSPORTER SUGE"/>
    <property type="match status" value="1"/>
</dbReference>
<evidence type="ECO:0000256" key="8">
    <source>
        <dbReference type="SAM" id="Phobius"/>
    </source>
</evidence>
<evidence type="ECO:0000313" key="9">
    <source>
        <dbReference type="EMBL" id="KAB2330733.1"/>
    </source>
</evidence>
<comment type="similarity">
    <text evidence="7">Belongs to the drug/metabolite transporter (DMT) superfamily. Small multidrug resistance (SMR) (TC 2.A.7.1) family.</text>
</comment>
<keyword evidence="3" id="KW-1003">Cell membrane</keyword>
<reference evidence="9 10" key="1">
    <citation type="journal article" date="2016" name="Antonie Van Leeuwenhoek">
        <title>Bacillus depressus sp. nov., isolated from soil of a sunflower field.</title>
        <authorList>
            <person name="Wei X."/>
            <person name="Xin D."/>
            <person name="Xin Y."/>
            <person name="Zhang H."/>
            <person name="Wang T."/>
            <person name="Zhang J."/>
        </authorList>
    </citation>
    <scope>NUCLEOTIDE SEQUENCE [LARGE SCALE GENOMIC DNA]</scope>
    <source>
        <strain evidence="9 10">BZ1</strain>
    </source>
</reference>
<evidence type="ECO:0000256" key="4">
    <source>
        <dbReference type="ARBA" id="ARBA00022692"/>
    </source>
</evidence>
<dbReference type="InterPro" id="IPR000390">
    <property type="entry name" value="Small_drug/metabolite_transptr"/>
</dbReference>
<sequence length="109" mass="11573">MNAYVLLILAIVSEVFGSSLLKATNGFKRFLPSLGVIIGYGTAFYTLSLTLKALPLGMVYAIWAGLGTALTACVGLFLYKESFHLKKFVGLVLIIGGIVLLNFANGVAL</sequence>
<dbReference type="RefSeq" id="WP_151536409.1">
    <property type="nucleotide sequence ID" value="NZ_WBOS01000013.1"/>
</dbReference>
<evidence type="ECO:0000256" key="5">
    <source>
        <dbReference type="ARBA" id="ARBA00022989"/>
    </source>
</evidence>
<feature type="transmembrane region" description="Helical" evidence="8">
    <location>
        <begin position="57"/>
        <end position="79"/>
    </location>
</feature>
<dbReference type="OrthoDB" id="21828at2"/>
<protein>
    <submittedName>
        <fullName evidence="9">Multidrug efflux SMR transporter</fullName>
    </submittedName>
</protein>
<proteinExistence type="inferred from homology"/>
<keyword evidence="10" id="KW-1185">Reference proteome</keyword>
<accession>A0A6L3V6H8</accession>
<dbReference type="InterPro" id="IPR037185">
    <property type="entry name" value="EmrE-like"/>
</dbReference>
<dbReference type="SUPFAM" id="SSF103481">
    <property type="entry name" value="Multidrug resistance efflux transporter EmrE"/>
    <property type="match status" value="1"/>
</dbReference>
<dbReference type="FunFam" id="1.10.3730.20:FF:000001">
    <property type="entry name" value="Quaternary ammonium compound resistance transporter SugE"/>
    <property type="match status" value="1"/>
</dbReference>
<dbReference type="AlphaFoldDB" id="A0A6L3V6H8"/>
<dbReference type="Proteomes" id="UP000481030">
    <property type="component" value="Unassembled WGS sequence"/>
</dbReference>
<feature type="transmembrane region" description="Helical" evidence="8">
    <location>
        <begin position="88"/>
        <end position="108"/>
    </location>
</feature>
<dbReference type="PANTHER" id="PTHR30561:SF1">
    <property type="entry name" value="MULTIDRUG TRANSPORTER EMRE"/>
    <property type="match status" value="1"/>
</dbReference>
<dbReference type="Gene3D" id="1.10.3730.20">
    <property type="match status" value="1"/>
</dbReference>
<dbReference type="GO" id="GO:0005886">
    <property type="term" value="C:plasma membrane"/>
    <property type="evidence" value="ECO:0007669"/>
    <property type="project" value="UniProtKB-SubCell"/>
</dbReference>
<keyword evidence="4 7" id="KW-0812">Transmembrane</keyword>